<dbReference type="RefSeq" id="XP_073554819.1">
    <property type="nucleotide sequence ID" value="XM_073706567.1"/>
</dbReference>
<reference evidence="1 2" key="1">
    <citation type="submission" date="2018-01" db="EMBL/GenBank/DDBJ databases">
        <title>Genome characterization of the sugarcane-associated fungus Trichoderma ghanense CCMA-1212 and their application in lignocelulose bioconversion.</title>
        <authorList>
            <person name="Steindorff A.S."/>
            <person name="Mendes T.D."/>
            <person name="Vilela E.S.D."/>
            <person name="Rodrigues D.S."/>
            <person name="Formighieri E.F."/>
            <person name="Melo I.S."/>
            <person name="Favaro L.C.L."/>
        </authorList>
    </citation>
    <scope>NUCLEOTIDE SEQUENCE [LARGE SCALE GENOMIC DNA]</scope>
    <source>
        <strain evidence="1 2">CCMA-1212</strain>
    </source>
</reference>
<proteinExistence type="predicted"/>
<keyword evidence="2" id="KW-1185">Reference proteome</keyword>
<name>A0ABY2GUL8_9HYPO</name>
<dbReference type="EMBL" id="PPTA01000018">
    <property type="protein sequence ID" value="TFA98617.1"/>
    <property type="molecule type" value="Genomic_DNA"/>
</dbReference>
<gene>
    <name evidence="1" type="ORF">CCMA1212_009485</name>
</gene>
<evidence type="ECO:0000313" key="2">
    <source>
        <dbReference type="Proteomes" id="UP001642720"/>
    </source>
</evidence>
<comment type="caution">
    <text evidence="1">The sequence shown here is derived from an EMBL/GenBank/DDBJ whole genome shotgun (WGS) entry which is preliminary data.</text>
</comment>
<dbReference type="Proteomes" id="UP001642720">
    <property type="component" value="Unassembled WGS sequence"/>
</dbReference>
<protein>
    <submittedName>
        <fullName evidence="1">Uncharacterized protein</fullName>
    </submittedName>
</protein>
<accession>A0ABY2GUL8</accession>
<organism evidence="1 2">
    <name type="scientific">Trichoderma ghanense</name>
    <dbReference type="NCBI Taxonomy" id="65468"/>
    <lineage>
        <taxon>Eukaryota</taxon>
        <taxon>Fungi</taxon>
        <taxon>Dikarya</taxon>
        <taxon>Ascomycota</taxon>
        <taxon>Pezizomycotina</taxon>
        <taxon>Sordariomycetes</taxon>
        <taxon>Hypocreomycetidae</taxon>
        <taxon>Hypocreales</taxon>
        <taxon>Hypocreaceae</taxon>
        <taxon>Trichoderma</taxon>
    </lineage>
</organism>
<sequence length="145" mass="16749">MASSPTNGWNVLGDTDSNTPGPFDYIAGNDAFASTPTFADIKANAATFAPRRRRRPFVFRRYISELKRPLGYRRPQSPYIAKERMRAKLDEFDNRFSSAQTYDQFCEPVSHFKVPYNHAHVLDIVAPWMYPYYEDDHLSGMMARV</sequence>
<dbReference type="GeneID" id="300581017"/>
<evidence type="ECO:0000313" key="1">
    <source>
        <dbReference type="EMBL" id="TFA98617.1"/>
    </source>
</evidence>